<dbReference type="AlphaFoldDB" id="A0A3M7R2I0"/>
<dbReference type="EMBL" id="REGN01004453">
    <property type="protein sequence ID" value="RNA17458.1"/>
    <property type="molecule type" value="Genomic_DNA"/>
</dbReference>
<dbReference type="Proteomes" id="UP000276133">
    <property type="component" value="Unassembled WGS sequence"/>
</dbReference>
<organism evidence="1 2">
    <name type="scientific">Brachionus plicatilis</name>
    <name type="common">Marine rotifer</name>
    <name type="synonym">Brachionus muelleri</name>
    <dbReference type="NCBI Taxonomy" id="10195"/>
    <lineage>
        <taxon>Eukaryota</taxon>
        <taxon>Metazoa</taxon>
        <taxon>Spiralia</taxon>
        <taxon>Gnathifera</taxon>
        <taxon>Rotifera</taxon>
        <taxon>Eurotatoria</taxon>
        <taxon>Monogononta</taxon>
        <taxon>Pseudotrocha</taxon>
        <taxon>Ploima</taxon>
        <taxon>Brachionidae</taxon>
        <taxon>Brachionus</taxon>
    </lineage>
</organism>
<protein>
    <submittedName>
        <fullName evidence="1">Uncharacterized protein</fullName>
    </submittedName>
</protein>
<accession>A0A3M7R2I0</accession>
<proteinExistence type="predicted"/>
<gene>
    <name evidence="1" type="ORF">BpHYR1_050929</name>
</gene>
<evidence type="ECO:0000313" key="2">
    <source>
        <dbReference type="Proteomes" id="UP000276133"/>
    </source>
</evidence>
<sequence>MKLNVCDLRQNRSQTDANDETIRKIKDILTISGKDTGECLVQLAGYHRPYNSSSNSIQDVIRLRNYSRGHEEAAEFKTANYLASKLSGKKAECSQEIIDLDEVPVDKPALSDLRNTFLVINNYDFE</sequence>
<comment type="caution">
    <text evidence="1">The sequence shown here is derived from an EMBL/GenBank/DDBJ whole genome shotgun (WGS) entry which is preliminary data.</text>
</comment>
<evidence type="ECO:0000313" key="1">
    <source>
        <dbReference type="EMBL" id="RNA17458.1"/>
    </source>
</evidence>
<keyword evidence="2" id="KW-1185">Reference proteome</keyword>
<name>A0A3M7R2I0_BRAPC</name>
<reference evidence="1 2" key="1">
    <citation type="journal article" date="2018" name="Sci. Rep.">
        <title>Genomic signatures of local adaptation to the degree of environmental predictability in rotifers.</title>
        <authorList>
            <person name="Franch-Gras L."/>
            <person name="Hahn C."/>
            <person name="Garcia-Roger E.M."/>
            <person name="Carmona M.J."/>
            <person name="Serra M."/>
            <person name="Gomez A."/>
        </authorList>
    </citation>
    <scope>NUCLEOTIDE SEQUENCE [LARGE SCALE GENOMIC DNA]</scope>
    <source>
        <strain evidence="1">HYR1</strain>
    </source>
</reference>